<keyword evidence="6" id="KW-0560">Oxidoreductase</keyword>
<keyword evidence="5" id="KW-0521">NADP</keyword>
<dbReference type="PROSITE" id="PS51330">
    <property type="entry name" value="DHFR_2"/>
    <property type="match status" value="1"/>
</dbReference>
<organism evidence="10 11">
    <name type="scientific">Trichoderma ghanense</name>
    <dbReference type="NCBI Taxonomy" id="65468"/>
    <lineage>
        <taxon>Eukaryota</taxon>
        <taxon>Fungi</taxon>
        <taxon>Dikarya</taxon>
        <taxon>Ascomycota</taxon>
        <taxon>Pezizomycotina</taxon>
        <taxon>Sordariomycetes</taxon>
        <taxon>Hypocreomycetidae</taxon>
        <taxon>Hypocreales</taxon>
        <taxon>Hypocreaceae</taxon>
        <taxon>Trichoderma</taxon>
    </lineage>
</organism>
<gene>
    <name evidence="10" type="ORF">CCMA1212_002091</name>
</gene>
<dbReference type="RefSeq" id="XP_073562089.1">
    <property type="nucleotide sequence ID" value="XM_073699492.1"/>
</dbReference>
<evidence type="ECO:0000256" key="4">
    <source>
        <dbReference type="ARBA" id="ARBA00022563"/>
    </source>
</evidence>
<dbReference type="EMBL" id="PPTA01000002">
    <property type="protein sequence ID" value="TFB05888.1"/>
    <property type="molecule type" value="Genomic_DNA"/>
</dbReference>
<dbReference type="InterPro" id="IPR001853">
    <property type="entry name" value="DSBA-like_thioredoxin_dom"/>
</dbReference>
<evidence type="ECO:0000256" key="1">
    <source>
        <dbReference type="ARBA" id="ARBA00004903"/>
    </source>
</evidence>
<dbReference type="InterPro" id="IPR024072">
    <property type="entry name" value="DHFR-like_dom_sf"/>
</dbReference>
<evidence type="ECO:0000313" key="11">
    <source>
        <dbReference type="Proteomes" id="UP001642720"/>
    </source>
</evidence>
<dbReference type="PROSITE" id="PS00075">
    <property type="entry name" value="DHFR_1"/>
    <property type="match status" value="1"/>
</dbReference>
<evidence type="ECO:0000259" key="9">
    <source>
        <dbReference type="PROSITE" id="PS51330"/>
    </source>
</evidence>
<dbReference type="PANTHER" id="PTHR48069:SF3">
    <property type="entry name" value="DIHYDROFOLATE REDUCTASE"/>
    <property type="match status" value="1"/>
</dbReference>
<dbReference type="PANTHER" id="PTHR48069">
    <property type="entry name" value="DIHYDROFOLATE REDUCTASE"/>
    <property type="match status" value="1"/>
</dbReference>
<feature type="region of interest" description="Disordered" evidence="8">
    <location>
        <begin position="296"/>
        <end position="319"/>
    </location>
</feature>
<evidence type="ECO:0000256" key="6">
    <source>
        <dbReference type="ARBA" id="ARBA00023002"/>
    </source>
</evidence>
<dbReference type="EC" id="1.5.1.3" evidence="2"/>
<comment type="caution">
    <text evidence="10">The sequence shown here is derived from an EMBL/GenBank/DDBJ whole genome shotgun (WGS) entry which is preliminary data.</text>
</comment>
<feature type="domain" description="DHFR" evidence="9">
    <location>
        <begin position="220"/>
        <end position="431"/>
    </location>
</feature>
<dbReference type="CDD" id="cd00209">
    <property type="entry name" value="DHFR"/>
    <property type="match status" value="1"/>
</dbReference>
<evidence type="ECO:0000313" key="10">
    <source>
        <dbReference type="EMBL" id="TFB05888.1"/>
    </source>
</evidence>
<protein>
    <recommendedName>
        <fullName evidence="3">Dihydrofolate reductase</fullName>
        <ecNumber evidence="2">1.5.1.3</ecNumber>
    </recommendedName>
</protein>
<evidence type="ECO:0000256" key="3">
    <source>
        <dbReference type="ARBA" id="ARBA00018886"/>
    </source>
</evidence>
<dbReference type="GeneID" id="300573942"/>
<comment type="similarity">
    <text evidence="7">Belongs to the dihydrofolate reductase family.</text>
</comment>
<dbReference type="Pfam" id="PF00186">
    <property type="entry name" value="DHFR_1"/>
    <property type="match status" value="1"/>
</dbReference>
<sequence length="432" mass="47570">MGGKIECFLDISSYFSYVAFADLAQNRDKLAASGVDIDSKLTHHVNTGNNPPWTNKAKAKYLQCDSRRAAQRVGLVNIRSPPDLMAAGHTISPLRALHFVKANYPPATFIAAMEACFIAFWTPPNVNLIPEENLRAVLLGATEKPGRSDSKTLFTEDEVDKIMKSRGSMKDVLLATTQRAVDLGAFGAPWFWVTNDGGEQEPFFGSDRHLTTNIAMTAPELTLIVAATRSMGIGFQGTMPWKGLKREMQYFARVTTRVPASSQAPQNAVIMGRKTWDSIPPKFRPLKNRLNIVISRSATPSHPPSSSPSTTASSSSSAEIRVPSVEAALQYAHETSAGTGARVFVMGGAQIYEAALRHPAAKRVLLTRIDAEFDCDVFFPLDLRADGDGEAAARGWRKRSREELERWTGQEVDEGGQEEAGIKYEFEMWERE</sequence>
<dbReference type="InterPro" id="IPR001796">
    <property type="entry name" value="DHFR_dom"/>
</dbReference>
<keyword evidence="11" id="KW-1185">Reference proteome</keyword>
<feature type="compositionally biased region" description="Low complexity" evidence="8">
    <location>
        <begin position="307"/>
        <end position="318"/>
    </location>
</feature>
<keyword evidence="4" id="KW-0554">One-carbon metabolism</keyword>
<comment type="pathway">
    <text evidence="1">Cofactor biosynthesis; tetrahydrofolate biosynthesis; 5,6,7,8-tetrahydrofolate from 7,8-dihydrofolate: step 1/1.</text>
</comment>
<evidence type="ECO:0000256" key="7">
    <source>
        <dbReference type="RuleBase" id="RU004474"/>
    </source>
</evidence>
<dbReference type="InterPro" id="IPR017925">
    <property type="entry name" value="DHFR_CS"/>
</dbReference>
<dbReference type="PRINTS" id="PR00070">
    <property type="entry name" value="DHFR"/>
</dbReference>
<evidence type="ECO:0000256" key="8">
    <source>
        <dbReference type="SAM" id="MobiDB-lite"/>
    </source>
</evidence>
<name>A0ABY2HC85_9HYPO</name>
<accession>A0ABY2HC85</accession>
<reference evidence="10 11" key="1">
    <citation type="submission" date="2018-01" db="EMBL/GenBank/DDBJ databases">
        <title>Genome characterization of the sugarcane-associated fungus Trichoderma ghanense CCMA-1212 and their application in lignocelulose bioconversion.</title>
        <authorList>
            <person name="Steindorff A.S."/>
            <person name="Mendes T.D."/>
            <person name="Vilela E.S.D."/>
            <person name="Rodrigues D.S."/>
            <person name="Formighieri E.F."/>
            <person name="Melo I.S."/>
            <person name="Favaro L.C.L."/>
        </authorList>
    </citation>
    <scope>NUCLEOTIDE SEQUENCE [LARGE SCALE GENOMIC DNA]</scope>
    <source>
        <strain evidence="10 11">CCMA-1212</strain>
    </source>
</reference>
<dbReference type="Pfam" id="PF01323">
    <property type="entry name" value="DSBA"/>
    <property type="match status" value="1"/>
</dbReference>
<dbReference type="Gene3D" id="3.40.430.10">
    <property type="entry name" value="Dihydrofolate Reductase, subunit A"/>
    <property type="match status" value="1"/>
</dbReference>
<dbReference type="Proteomes" id="UP001642720">
    <property type="component" value="Unassembled WGS sequence"/>
</dbReference>
<dbReference type="InterPro" id="IPR012259">
    <property type="entry name" value="DHFR"/>
</dbReference>
<evidence type="ECO:0000256" key="2">
    <source>
        <dbReference type="ARBA" id="ARBA00012856"/>
    </source>
</evidence>
<dbReference type="Gene3D" id="3.40.30.10">
    <property type="entry name" value="Glutaredoxin"/>
    <property type="match status" value="1"/>
</dbReference>
<dbReference type="SUPFAM" id="SSF52833">
    <property type="entry name" value="Thioredoxin-like"/>
    <property type="match status" value="1"/>
</dbReference>
<dbReference type="SUPFAM" id="SSF53597">
    <property type="entry name" value="Dihydrofolate reductase-like"/>
    <property type="match status" value="1"/>
</dbReference>
<proteinExistence type="inferred from homology"/>
<evidence type="ECO:0000256" key="5">
    <source>
        <dbReference type="ARBA" id="ARBA00022857"/>
    </source>
</evidence>
<dbReference type="InterPro" id="IPR036249">
    <property type="entry name" value="Thioredoxin-like_sf"/>
</dbReference>